<accession>A0A232EIT5</accession>
<organism evidence="2 3">
    <name type="scientific">Trichomalopsis sarcophagae</name>
    <dbReference type="NCBI Taxonomy" id="543379"/>
    <lineage>
        <taxon>Eukaryota</taxon>
        <taxon>Metazoa</taxon>
        <taxon>Ecdysozoa</taxon>
        <taxon>Arthropoda</taxon>
        <taxon>Hexapoda</taxon>
        <taxon>Insecta</taxon>
        <taxon>Pterygota</taxon>
        <taxon>Neoptera</taxon>
        <taxon>Endopterygota</taxon>
        <taxon>Hymenoptera</taxon>
        <taxon>Apocrita</taxon>
        <taxon>Proctotrupomorpha</taxon>
        <taxon>Chalcidoidea</taxon>
        <taxon>Pteromalidae</taxon>
        <taxon>Pteromalinae</taxon>
        <taxon>Trichomalopsis</taxon>
    </lineage>
</organism>
<reference evidence="2 3" key="1">
    <citation type="journal article" date="2017" name="Curr. Biol.">
        <title>The Evolution of Venom by Co-option of Single-Copy Genes.</title>
        <authorList>
            <person name="Martinson E.O."/>
            <person name="Mrinalini"/>
            <person name="Kelkar Y.D."/>
            <person name="Chang C.H."/>
            <person name="Werren J.H."/>
        </authorList>
    </citation>
    <scope>NUCLEOTIDE SEQUENCE [LARGE SCALE GENOMIC DNA]</scope>
    <source>
        <strain evidence="2 3">Alberta</strain>
        <tissue evidence="2">Whole body</tissue>
    </source>
</reference>
<name>A0A232EIT5_9HYME</name>
<feature type="compositionally biased region" description="Polar residues" evidence="1">
    <location>
        <begin position="64"/>
        <end position="79"/>
    </location>
</feature>
<sequence length="134" mass="15245">MQQDHRPVTTDICNVNDNSMSMVRDYPSAAHRNDRVAAVNRNTDGNNSDTNQESNAIYPPAANEQANRNEPLSIPSNNHNRILRQTNNRNVNRRNRVPYQNTITRINNKDFKTKGDASKLIIACCEYYIGENSP</sequence>
<gene>
    <name evidence="2" type="ORF">TSAR_016259</name>
</gene>
<keyword evidence="3" id="KW-1185">Reference proteome</keyword>
<evidence type="ECO:0000313" key="2">
    <source>
        <dbReference type="EMBL" id="OXU18266.1"/>
    </source>
</evidence>
<feature type="compositionally biased region" description="Polar residues" evidence="1">
    <location>
        <begin position="40"/>
        <end position="55"/>
    </location>
</feature>
<comment type="caution">
    <text evidence="2">The sequence shown here is derived from an EMBL/GenBank/DDBJ whole genome shotgun (WGS) entry which is preliminary data.</text>
</comment>
<dbReference type="EMBL" id="NNAY01004161">
    <property type="protein sequence ID" value="OXU18266.1"/>
    <property type="molecule type" value="Genomic_DNA"/>
</dbReference>
<feature type="region of interest" description="Disordered" evidence="1">
    <location>
        <begin position="29"/>
        <end position="79"/>
    </location>
</feature>
<proteinExistence type="predicted"/>
<evidence type="ECO:0000313" key="3">
    <source>
        <dbReference type="Proteomes" id="UP000215335"/>
    </source>
</evidence>
<evidence type="ECO:0000256" key="1">
    <source>
        <dbReference type="SAM" id="MobiDB-lite"/>
    </source>
</evidence>
<dbReference type="Proteomes" id="UP000215335">
    <property type="component" value="Unassembled WGS sequence"/>
</dbReference>
<dbReference type="AlphaFoldDB" id="A0A232EIT5"/>
<protein>
    <submittedName>
        <fullName evidence="2">Uncharacterized protein</fullName>
    </submittedName>
</protein>